<evidence type="ECO:0000259" key="1">
    <source>
        <dbReference type="PROSITE" id="PS51677"/>
    </source>
</evidence>
<dbReference type="PANTHER" id="PTHR10587">
    <property type="entry name" value="GLYCOSYL TRANSFERASE-RELATED"/>
    <property type="match status" value="1"/>
</dbReference>
<proteinExistence type="predicted"/>
<dbReference type="InterPro" id="IPR011330">
    <property type="entry name" value="Glyco_hydro/deAcase_b/a-brl"/>
</dbReference>
<dbReference type="RefSeq" id="WP_307230705.1">
    <property type="nucleotide sequence ID" value="NZ_JAUSTT010000018.1"/>
</dbReference>
<gene>
    <name evidence="2" type="ORF">J2S08_002924</name>
</gene>
<organism evidence="2 3">
    <name type="scientific">Bacillus chungangensis</name>
    <dbReference type="NCBI Taxonomy" id="587633"/>
    <lineage>
        <taxon>Bacteria</taxon>
        <taxon>Bacillati</taxon>
        <taxon>Bacillota</taxon>
        <taxon>Bacilli</taxon>
        <taxon>Bacillales</taxon>
        <taxon>Bacillaceae</taxon>
        <taxon>Bacillus</taxon>
    </lineage>
</organism>
<dbReference type="PROSITE" id="PS51677">
    <property type="entry name" value="NODB"/>
    <property type="match status" value="1"/>
</dbReference>
<protein>
    <submittedName>
        <fullName evidence="2">Peptidoglycan/xylan/chitin deacetylase (PgdA/CDA1 family)</fullName>
    </submittedName>
</protein>
<dbReference type="Pfam" id="PF01522">
    <property type="entry name" value="Polysacc_deac_1"/>
    <property type="match status" value="1"/>
</dbReference>
<evidence type="ECO:0000313" key="2">
    <source>
        <dbReference type="EMBL" id="MDQ0177045.1"/>
    </source>
</evidence>
<feature type="domain" description="NodB homology" evidence="1">
    <location>
        <begin position="67"/>
        <end position="251"/>
    </location>
</feature>
<dbReference type="InterPro" id="IPR002509">
    <property type="entry name" value="NODB_dom"/>
</dbReference>
<comment type="caution">
    <text evidence="2">The sequence shown here is derived from an EMBL/GenBank/DDBJ whole genome shotgun (WGS) entry which is preliminary data.</text>
</comment>
<name>A0ABT9WWD3_9BACI</name>
<dbReference type="EMBL" id="JAUSTT010000018">
    <property type="protein sequence ID" value="MDQ0177045.1"/>
    <property type="molecule type" value="Genomic_DNA"/>
</dbReference>
<reference evidence="2 3" key="1">
    <citation type="submission" date="2023-07" db="EMBL/GenBank/DDBJ databases">
        <title>Genomic Encyclopedia of Type Strains, Phase IV (KMG-IV): sequencing the most valuable type-strain genomes for metagenomic binning, comparative biology and taxonomic classification.</title>
        <authorList>
            <person name="Goeker M."/>
        </authorList>
    </citation>
    <scope>NUCLEOTIDE SEQUENCE [LARGE SCALE GENOMIC DNA]</scope>
    <source>
        <strain evidence="2 3">DSM 23837</strain>
    </source>
</reference>
<dbReference type="Proteomes" id="UP001223586">
    <property type="component" value="Unassembled WGS sequence"/>
</dbReference>
<dbReference type="CDD" id="cd10944">
    <property type="entry name" value="CE4_SmPgdA_like"/>
    <property type="match status" value="1"/>
</dbReference>
<dbReference type="Gene3D" id="3.20.20.370">
    <property type="entry name" value="Glycoside hydrolase/deacetylase"/>
    <property type="match status" value="1"/>
</dbReference>
<accession>A0ABT9WWD3</accession>
<dbReference type="InterPro" id="IPR050248">
    <property type="entry name" value="Polysacc_deacetylase_ArnD"/>
</dbReference>
<dbReference type="PANTHER" id="PTHR10587:SF125">
    <property type="entry name" value="POLYSACCHARIDE DEACETYLASE YHEN-RELATED"/>
    <property type="match status" value="1"/>
</dbReference>
<keyword evidence="3" id="KW-1185">Reference proteome</keyword>
<evidence type="ECO:0000313" key="3">
    <source>
        <dbReference type="Proteomes" id="UP001223586"/>
    </source>
</evidence>
<sequence>MKQMMLLTKKLLLSFLLLLTCFLVNTNEEIEKLIPHFFLQPIAAENKLNLDFFNDPLFFFPMIESEKVVYLTFDDGPTPQSGQLLDMLHQYDAKATFFMLAPKMKKHPDFVNRMVKEGFAVGLHGVTHDPNLFYRSKESALQEMVEAQKVLEEITGENSMMIRTPYGSIPYLLDSYRKAIETYGFQIWDWHIDSRDWELNEQSYVEKTIEEIEKLTQEGKHPVVLLHELNETLEHLPELLSYLRENNFQMKTLNDSIEPIFFECNNRCYEYGSEKKEK</sequence>
<dbReference type="SUPFAM" id="SSF88713">
    <property type="entry name" value="Glycoside hydrolase/deacetylase"/>
    <property type="match status" value="1"/>
</dbReference>